<proteinExistence type="inferred from homology"/>
<dbReference type="Gene3D" id="2.50.20.10">
    <property type="entry name" value="Lipoprotein localisation LolA/LolB/LppX"/>
    <property type="match status" value="1"/>
</dbReference>
<evidence type="ECO:0000256" key="4">
    <source>
        <dbReference type="ARBA" id="ARBA00022764"/>
    </source>
</evidence>
<dbReference type="CDD" id="cd16327">
    <property type="entry name" value="RseB"/>
    <property type="match status" value="1"/>
</dbReference>
<dbReference type="eggNOG" id="COG3026">
    <property type="taxonomic scope" value="Bacteria"/>
</dbReference>
<organism evidence="8 9">
    <name type="scientific">Methylophaga lonarensis MPL</name>
    <dbReference type="NCBI Taxonomy" id="1286106"/>
    <lineage>
        <taxon>Bacteria</taxon>
        <taxon>Pseudomonadati</taxon>
        <taxon>Pseudomonadota</taxon>
        <taxon>Gammaproteobacteria</taxon>
        <taxon>Thiotrichales</taxon>
        <taxon>Piscirickettsiaceae</taxon>
        <taxon>Methylophaga</taxon>
    </lineage>
</organism>
<dbReference type="PANTHER" id="PTHR38782:SF1">
    <property type="entry name" value="SIGMA-E FACTOR REGULATORY PROTEIN RSEB"/>
    <property type="match status" value="1"/>
</dbReference>
<protein>
    <submittedName>
        <fullName evidence="8">Sigma factor RpoE negative regulatory protein RseB</fullName>
    </submittedName>
</protein>
<comment type="caution">
    <text evidence="8">The sequence shown here is derived from an EMBL/GenBank/DDBJ whole genome shotgun (WGS) entry which is preliminary data.</text>
</comment>
<evidence type="ECO:0000313" key="8">
    <source>
        <dbReference type="EMBL" id="EMR12479.1"/>
    </source>
</evidence>
<feature type="domain" description="MucB/RseB N-terminal" evidence="6">
    <location>
        <begin position="29"/>
        <end position="204"/>
    </location>
</feature>
<dbReference type="Gene3D" id="3.30.200.100">
    <property type="entry name" value="MucB/RseB, C-terminal domain"/>
    <property type="match status" value="1"/>
</dbReference>
<evidence type="ECO:0000259" key="6">
    <source>
        <dbReference type="Pfam" id="PF03888"/>
    </source>
</evidence>
<dbReference type="GO" id="GO:0032885">
    <property type="term" value="P:regulation of polysaccharide biosynthetic process"/>
    <property type="evidence" value="ECO:0007669"/>
    <property type="project" value="TreeGrafter"/>
</dbReference>
<dbReference type="AlphaFoldDB" id="M7PPT7"/>
<dbReference type="PANTHER" id="PTHR38782">
    <property type="match status" value="1"/>
</dbReference>
<evidence type="ECO:0000256" key="5">
    <source>
        <dbReference type="SAM" id="SignalP"/>
    </source>
</evidence>
<dbReference type="InterPro" id="IPR033436">
    <property type="entry name" value="MucB/RseB_C"/>
</dbReference>
<dbReference type="STRING" id="1286106.MPL1_09842"/>
<dbReference type="Proteomes" id="UP000012019">
    <property type="component" value="Unassembled WGS sequence"/>
</dbReference>
<sequence length="331" mass="37237">MKLIHKLIPFWLSVCMMMLLPTAHAADEAVELLERMNHAARTLNYQGVFSYQAGRNLQSIKIYHRADEDGELERLIALNGPAREVIRTNDKVTCINPEGRQINISPRPLGSGFPSDLPRKVSSALPYYELSFQGESRVAGRNARELLISPVDEYRYGYRLWVDTETDLLLKTQLLATDGEVLEMFAFSSIQTDVEIADEKLQSRLDGDEMVLNRTDKQSSSDIEQQSRLSRWDVTWLPEGFSLVALQTRLRASNGAEVEQRVYSDGMSSVSVFIEKILSKHRHLQGATQMGGINAYGNIIHSHFITVVGEVPGRTVEKIGASIQFVDLDQP</sequence>
<evidence type="ECO:0000313" key="9">
    <source>
        <dbReference type="Proteomes" id="UP000012019"/>
    </source>
</evidence>
<evidence type="ECO:0000259" key="7">
    <source>
        <dbReference type="Pfam" id="PF17188"/>
    </source>
</evidence>
<gene>
    <name evidence="8" type="ORF">MPL1_09842</name>
</gene>
<name>M7PPT7_9GAMM</name>
<feature type="chain" id="PRO_5004082987" evidence="5">
    <location>
        <begin position="26"/>
        <end position="331"/>
    </location>
</feature>
<comment type="subcellular location">
    <subcellularLocation>
        <location evidence="1">Periplasm</location>
    </subcellularLocation>
</comment>
<keyword evidence="4" id="KW-0574">Periplasm</keyword>
<dbReference type="PIRSF" id="PIRSF005427">
    <property type="entry name" value="RseB"/>
    <property type="match status" value="1"/>
</dbReference>
<comment type="similarity">
    <text evidence="2">Belongs to the RseB family.</text>
</comment>
<keyword evidence="9" id="KW-1185">Reference proteome</keyword>
<dbReference type="GO" id="GO:0045152">
    <property type="term" value="F:antisigma factor binding"/>
    <property type="evidence" value="ECO:0007669"/>
    <property type="project" value="TreeGrafter"/>
</dbReference>
<dbReference type="EMBL" id="APHR01000054">
    <property type="protein sequence ID" value="EMR12479.1"/>
    <property type="molecule type" value="Genomic_DNA"/>
</dbReference>
<dbReference type="InterPro" id="IPR038484">
    <property type="entry name" value="MucB/RseB_C_sf"/>
</dbReference>
<dbReference type="RefSeq" id="WP_009726938.1">
    <property type="nucleotide sequence ID" value="NZ_APHR01000054.1"/>
</dbReference>
<evidence type="ECO:0000256" key="1">
    <source>
        <dbReference type="ARBA" id="ARBA00004418"/>
    </source>
</evidence>
<keyword evidence="3 5" id="KW-0732">Signal</keyword>
<reference evidence="8 9" key="1">
    <citation type="journal article" date="2013" name="Genome Announc.">
        <title>Draft Genome Sequence of Methylophaga lonarensis MPLT, a Haloalkaliphilic (Non-Methane-Utilizing) Methylotroph.</title>
        <authorList>
            <person name="Shetty S.A."/>
            <person name="Marathe N.P."/>
            <person name="Munot H."/>
            <person name="Antony C.P."/>
            <person name="Dhotre D.P."/>
            <person name="Murrell J.C."/>
            <person name="Shouche Y.S."/>
        </authorList>
    </citation>
    <scope>NUCLEOTIDE SEQUENCE [LARGE SCALE GENOMIC DNA]</scope>
    <source>
        <strain evidence="8 9">MPL</strain>
    </source>
</reference>
<evidence type="ECO:0000256" key="3">
    <source>
        <dbReference type="ARBA" id="ARBA00022729"/>
    </source>
</evidence>
<dbReference type="InterPro" id="IPR005588">
    <property type="entry name" value="MucB_RseB"/>
</dbReference>
<dbReference type="GO" id="GO:0030288">
    <property type="term" value="C:outer membrane-bounded periplasmic space"/>
    <property type="evidence" value="ECO:0007669"/>
    <property type="project" value="TreeGrafter"/>
</dbReference>
<dbReference type="Pfam" id="PF17188">
    <property type="entry name" value="MucB_RseB_C"/>
    <property type="match status" value="1"/>
</dbReference>
<feature type="domain" description="MucB/RseB C-terminal" evidence="7">
    <location>
        <begin position="229"/>
        <end position="324"/>
    </location>
</feature>
<evidence type="ECO:0000256" key="2">
    <source>
        <dbReference type="ARBA" id="ARBA00008150"/>
    </source>
</evidence>
<feature type="signal peptide" evidence="5">
    <location>
        <begin position="1"/>
        <end position="25"/>
    </location>
</feature>
<dbReference type="InterPro" id="IPR033434">
    <property type="entry name" value="MucB/RseB_N"/>
</dbReference>
<dbReference type="Pfam" id="PF03888">
    <property type="entry name" value="MucB_RseB"/>
    <property type="match status" value="1"/>
</dbReference>
<accession>M7PPT7</accession>
<dbReference type="PATRIC" id="fig|1286106.3.peg.1969"/>